<dbReference type="Proteomes" id="UP000054783">
    <property type="component" value="Unassembled WGS sequence"/>
</dbReference>
<proteinExistence type="predicted"/>
<evidence type="ECO:0000313" key="1">
    <source>
        <dbReference type="EMBL" id="KRY20090.1"/>
    </source>
</evidence>
<keyword evidence="2" id="KW-1185">Reference proteome</keyword>
<dbReference type="AlphaFoldDB" id="A0A0V1A6P2"/>
<organism evidence="1 2">
    <name type="scientific">Trichinella patagoniensis</name>
    <dbReference type="NCBI Taxonomy" id="990121"/>
    <lineage>
        <taxon>Eukaryota</taxon>
        <taxon>Metazoa</taxon>
        <taxon>Ecdysozoa</taxon>
        <taxon>Nematoda</taxon>
        <taxon>Enoplea</taxon>
        <taxon>Dorylaimia</taxon>
        <taxon>Trichinellida</taxon>
        <taxon>Trichinellidae</taxon>
        <taxon>Trichinella</taxon>
    </lineage>
</organism>
<name>A0A0V1A6P2_9BILA</name>
<dbReference type="EMBL" id="JYDQ01000028">
    <property type="protein sequence ID" value="KRY20090.1"/>
    <property type="molecule type" value="Genomic_DNA"/>
</dbReference>
<sequence length="80" mass="9417">MQYLIYCCIKCKESTINRIESVNYVNLFYDIFINFVLAFITTDLQGFITGAAAYSDCRKTLCRIYIVDIPFKAFWFLNND</sequence>
<accession>A0A0V1A6P2</accession>
<gene>
    <name evidence="1" type="ORF">T12_3343</name>
</gene>
<comment type="caution">
    <text evidence="1">The sequence shown here is derived from an EMBL/GenBank/DDBJ whole genome shotgun (WGS) entry which is preliminary data.</text>
</comment>
<reference evidence="1 2" key="1">
    <citation type="submission" date="2015-01" db="EMBL/GenBank/DDBJ databases">
        <title>Evolution of Trichinella species and genotypes.</title>
        <authorList>
            <person name="Korhonen P.K."/>
            <person name="Edoardo P."/>
            <person name="Giuseppe L.R."/>
            <person name="Gasser R.B."/>
        </authorList>
    </citation>
    <scope>NUCLEOTIDE SEQUENCE [LARGE SCALE GENOMIC DNA]</scope>
    <source>
        <strain evidence="1">ISS2496</strain>
    </source>
</reference>
<evidence type="ECO:0000313" key="2">
    <source>
        <dbReference type="Proteomes" id="UP000054783"/>
    </source>
</evidence>
<protein>
    <submittedName>
        <fullName evidence="1">Uncharacterized protein</fullName>
    </submittedName>
</protein>